<name>A0A1N5WL90_9ARCH</name>
<dbReference type="PANTHER" id="PTHR43755">
    <property type="match status" value="1"/>
</dbReference>
<dbReference type="AlphaFoldDB" id="A0A1N5WL90"/>
<feature type="domain" description="FAD/NAD(P)-binding" evidence="1">
    <location>
        <begin position="3"/>
        <end position="290"/>
    </location>
</feature>
<proteinExistence type="predicted"/>
<dbReference type="InterPro" id="IPR052541">
    <property type="entry name" value="SQRD"/>
</dbReference>
<sequence>MKTVVIVGGGSGGMSTANHLAYKLRDNIKNGDVKVVLFDGSGQHYYQPGFLEIPFDMMAPASTYKPMLRLAAEGVTIIQEFVTEVDLKNSVVKSEKQKINYDYIVIATGARYDYDSIPGLREGTDNFYSLENAISLKKKLNSYKGGKIVVGVSSMPYKCTPAPLEAVFMLNDYFTRRGMRDKVEIEYTYPMPMAFPNKEISDISLKMFEEKGIKSSLGFQLKSVDANARELISQNGEKISYDLALIVPPHKGNKLMENSEVVDKMGWINVDGFTLNIKGYENAFAIGDSTNLQVSKAGSVADAEAVVVSERIAQSLRGEEPITTYDGTGGALMLTGIGKASMINSDYTHKPIMQPESYSFYWLKLIYNNLYWNMTARPVLSGVIP</sequence>
<evidence type="ECO:0000259" key="1">
    <source>
        <dbReference type="Pfam" id="PF07992"/>
    </source>
</evidence>
<protein>
    <submittedName>
        <fullName evidence="2">Sulfide:quinone oxidoreductase</fullName>
    </submittedName>
</protein>
<dbReference type="PRINTS" id="PR00368">
    <property type="entry name" value="FADPNR"/>
</dbReference>
<evidence type="ECO:0000313" key="3">
    <source>
        <dbReference type="Proteomes" id="UP000195607"/>
    </source>
</evidence>
<dbReference type="InterPro" id="IPR023753">
    <property type="entry name" value="FAD/NAD-binding_dom"/>
</dbReference>
<dbReference type="InterPro" id="IPR036188">
    <property type="entry name" value="FAD/NAD-bd_sf"/>
</dbReference>
<accession>A0A1N5WL90</accession>
<dbReference type="EMBL" id="LT671858">
    <property type="protein sequence ID" value="SIM85277.1"/>
    <property type="molecule type" value="Genomic_DNA"/>
</dbReference>
<dbReference type="Pfam" id="PF07992">
    <property type="entry name" value="Pyr_redox_2"/>
    <property type="match status" value="1"/>
</dbReference>
<dbReference type="SUPFAM" id="SSF51905">
    <property type="entry name" value="FAD/NAD(P)-binding domain"/>
    <property type="match status" value="2"/>
</dbReference>
<reference evidence="2 3" key="1">
    <citation type="submission" date="2016-04" db="EMBL/GenBank/DDBJ databases">
        <authorList>
            <person name="Evans L.H."/>
            <person name="Alamgir A."/>
            <person name="Owens N."/>
            <person name="Weber N.D."/>
            <person name="Virtaneva K."/>
            <person name="Barbian K."/>
            <person name="Babar A."/>
            <person name="Rosenke K."/>
        </authorList>
    </citation>
    <scope>NUCLEOTIDE SEQUENCE [LARGE SCALE GENOMIC DNA]</scope>
    <source>
        <strain evidence="3">S5(T) (JCM 30642 \VKM B-2941)</strain>
    </source>
</reference>
<organism evidence="2 3">
    <name type="scientific">Cuniculiplasma divulgatum</name>
    <dbReference type="NCBI Taxonomy" id="1673428"/>
    <lineage>
        <taxon>Archaea</taxon>
        <taxon>Methanobacteriati</taxon>
        <taxon>Thermoplasmatota</taxon>
        <taxon>Thermoplasmata</taxon>
        <taxon>Thermoplasmatales</taxon>
        <taxon>Cuniculiplasmataceae</taxon>
        <taxon>Cuniculiplasma</taxon>
    </lineage>
</organism>
<dbReference type="GO" id="GO:0016491">
    <property type="term" value="F:oxidoreductase activity"/>
    <property type="evidence" value="ECO:0007669"/>
    <property type="project" value="InterPro"/>
</dbReference>
<gene>
    <name evidence="2" type="ORF">CSP5_1859</name>
</gene>
<dbReference type="Gene3D" id="3.50.50.60">
    <property type="entry name" value="FAD/NAD(P)-binding domain"/>
    <property type="match status" value="2"/>
</dbReference>
<evidence type="ECO:0000313" key="2">
    <source>
        <dbReference type="EMBL" id="SIM85277.1"/>
    </source>
</evidence>
<dbReference type="GeneID" id="41589096"/>
<dbReference type="Proteomes" id="UP000195607">
    <property type="component" value="Chromosome I"/>
</dbReference>
<dbReference type="PANTHER" id="PTHR43755:SF1">
    <property type="entry name" value="FAD-DEPENDENT PYRIDINE NUCLEOTIDE-DISULPHIDE OXIDOREDUCTASE"/>
    <property type="match status" value="1"/>
</dbReference>
<dbReference type="RefSeq" id="WP_148690196.1">
    <property type="nucleotide sequence ID" value="NZ_LT671858.1"/>
</dbReference>